<keyword evidence="2" id="KW-1133">Transmembrane helix</keyword>
<sequence length="443" mass="48520">MSLSDLQRLSLHLLMAQSFHLPQSFPWCPPLSLPLSLPLSFLLTFFGYSIPLPHSHLPFLFPTPALSPSSLFSFPLPLPFHPFPFLCPSSSSFLLFLLFPLLPHFFYFPPLPSLLPLLSSLFPSPSLLPFSSFSLSLSSPSAPSSLTLFLSFPPSPFLLPPPSFFPPLPSPPFLSPSSLLLSSPSLLAPFSLFSSPSSLAFLSPSPPPLPSIFSSPPLPSLFSSPTKKYLHVRQIRLHNPFQISKPKAQPKPPTSSTWISRLHVRPPRRDVQPRRLPRIPSANAVQRLANDFIIHLNENVSANHQSKNFNKSACLGPRIFFLISLATTFIFLSASAFVPYSTYPRPLPIVLPPSVLTPSFPSLLIPSSSSFPTLSPPPSFPTTSPSSSRWEPGSCRDLIAILNEFSPPAARIPPGAGPEPRLSPPRPPARGGLRCRRGRAPWA</sequence>
<accession>A0A423SCU4</accession>
<organism evidence="3 4">
    <name type="scientific">Penaeus vannamei</name>
    <name type="common">Whiteleg shrimp</name>
    <name type="synonym">Litopenaeus vannamei</name>
    <dbReference type="NCBI Taxonomy" id="6689"/>
    <lineage>
        <taxon>Eukaryota</taxon>
        <taxon>Metazoa</taxon>
        <taxon>Ecdysozoa</taxon>
        <taxon>Arthropoda</taxon>
        <taxon>Crustacea</taxon>
        <taxon>Multicrustacea</taxon>
        <taxon>Malacostraca</taxon>
        <taxon>Eumalacostraca</taxon>
        <taxon>Eucarida</taxon>
        <taxon>Decapoda</taxon>
        <taxon>Dendrobranchiata</taxon>
        <taxon>Penaeoidea</taxon>
        <taxon>Penaeidae</taxon>
        <taxon>Penaeus</taxon>
    </lineage>
</organism>
<dbReference type="AlphaFoldDB" id="A0A423SCU4"/>
<protein>
    <submittedName>
        <fullName evidence="3">Uncharacterized protein</fullName>
    </submittedName>
</protein>
<keyword evidence="2" id="KW-0472">Membrane</keyword>
<comment type="caution">
    <text evidence="3">The sequence shown here is derived from an EMBL/GenBank/DDBJ whole genome shotgun (WGS) entry which is preliminary data.</text>
</comment>
<feature type="region of interest" description="Disordered" evidence="1">
    <location>
        <begin position="242"/>
        <end position="274"/>
    </location>
</feature>
<evidence type="ECO:0000256" key="1">
    <source>
        <dbReference type="SAM" id="MobiDB-lite"/>
    </source>
</evidence>
<evidence type="ECO:0000313" key="3">
    <source>
        <dbReference type="EMBL" id="ROT62037.1"/>
    </source>
</evidence>
<reference evidence="3 4" key="2">
    <citation type="submission" date="2019-01" db="EMBL/GenBank/DDBJ databases">
        <title>The decoding of complex shrimp genome reveals the adaptation for benthos swimmer, frequently molting mechanism and breeding impact on genome.</title>
        <authorList>
            <person name="Sun Y."/>
            <person name="Gao Y."/>
            <person name="Yu Y."/>
        </authorList>
    </citation>
    <scope>NUCLEOTIDE SEQUENCE [LARGE SCALE GENOMIC DNA]</scope>
    <source>
        <tissue evidence="3">Muscle</tissue>
    </source>
</reference>
<feature type="compositionally biased region" description="Basic residues" evidence="1">
    <location>
        <begin position="433"/>
        <end position="443"/>
    </location>
</feature>
<keyword evidence="4" id="KW-1185">Reference proteome</keyword>
<evidence type="ECO:0000313" key="4">
    <source>
        <dbReference type="Proteomes" id="UP000283509"/>
    </source>
</evidence>
<feature type="region of interest" description="Disordered" evidence="1">
    <location>
        <begin position="370"/>
        <end position="391"/>
    </location>
</feature>
<feature type="region of interest" description="Disordered" evidence="1">
    <location>
        <begin position="407"/>
        <end position="443"/>
    </location>
</feature>
<keyword evidence="2" id="KW-0812">Transmembrane</keyword>
<name>A0A423SCU4_PENVA</name>
<feature type="transmembrane region" description="Helical" evidence="2">
    <location>
        <begin position="319"/>
        <end position="340"/>
    </location>
</feature>
<evidence type="ECO:0000256" key="2">
    <source>
        <dbReference type="SAM" id="Phobius"/>
    </source>
</evidence>
<dbReference type="EMBL" id="QCYY01003863">
    <property type="protein sequence ID" value="ROT62037.1"/>
    <property type="molecule type" value="Genomic_DNA"/>
</dbReference>
<feature type="compositionally biased region" description="Pro residues" evidence="1">
    <location>
        <begin position="415"/>
        <end position="428"/>
    </location>
</feature>
<proteinExistence type="predicted"/>
<gene>
    <name evidence="3" type="ORF">C7M84_020162</name>
</gene>
<dbReference type="Proteomes" id="UP000283509">
    <property type="component" value="Unassembled WGS sequence"/>
</dbReference>
<reference evidence="3 4" key="1">
    <citation type="submission" date="2018-04" db="EMBL/GenBank/DDBJ databases">
        <authorList>
            <person name="Zhang X."/>
            <person name="Yuan J."/>
            <person name="Li F."/>
            <person name="Xiang J."/>
        </authorList>
    </citation>
    <scope>NUCLEOTIDE SEQUENCE [LARGE SCALE GENOMIC DNA]</scope>
    <source>
        <tissue evidence="3">Muscle</tissue>
    </source>
</reference>